<dbReference type="InterPro" id="IPR029485">
    <property type="entry name" value="CAT_C"/>
</dbReference>
<evidence type="ECO:0000259" key="9">
    <source>
        <dbReference type="Pfam" id="PF13906"/>
    </source>
</evidence>
<evidence type="ECO:0000256" key="3">
    <source>
        <dbReference type="ARBA" id="ARBA00022448"/>
    </source>
</evidence>
<evidence type="ECO:0000313" key="10">
    <source>
        <dbReference type="EMBL" id="KAK3102848.1"/>
    </source>
</evidence>
<accession>A0AA88YDH8</accession>
<feature type="transmembrane region" description="Helical" evidence="8">
    <location>
        <begin position="309"/>
        <end position="336"/>
    </location>
</feature>
<dbReference type="GO" id="GO:0000064">
    <property type="term" value="F:L-ornithine transmembrane transporter activity"/>
    <property type="evidence" value="ECO:0007669"/>
    <property type="project" value="TreeGrafter"/>
</dbReference>
<feature type="transmembrane region" description="Helical" evidence="8">
    <location>
        <begin position="430"/>
        <end position="449"/>
    </location>
</feature>
<evidence type="ECO:0000256" key="7">
    <source>
        <dbReference type="ARBA" id="ARBA00023180"/>
    </source>
</evidence>
<keyword evidence="11" id="KW-1185">Reference proteome</keyword>
<feature type="transmembrane region" description="Helical" evidence="8">
    <location>
        <begin position="266"/>
        <end position="288"/>
    </location>
</feature>
<dbReference type="PIRSF" id="PIRSF006060">
    <property type="entry name" value="AA_transporter"/>
    <property type="match status" value="1"/>
</dbReference>
<dbReference type="GO" id="GO:0012505">
    <property type="term" value="C:endomembrane system"/>
    <property type="evidence" value="ECO:0007669"/>
    <property type="project" value="UniProtKB-SubCell"/>
</dbReference>
<keyword evidence="4 8" id="KW-0812">Transmembrane</keyword>
<dbReference type="Pfam" id="PF13520">
    <property type="entry name" value="AA_permease_2"/>
    <property type="match status" value="1"/>
</dbReference>
<organism evidence="10 11">
    <name type="scientific">Pinctada imbricata</name>
    <name type="common">Atlantic pearl-oyster</name>
    <name type="synonym">Pinctada martensii</name>
    <dbReference type="NCBI Taxonomy" id="66713"/>
    <lineage>
        <taxon>Eukaryota</taxon>
        <taxon>Metazoa</taxon>
        <taxon>Spiralia</taxon>
        <taxon>Lophotrochozoa</taxon>
        <taxon>Mollusca</taxon>
        <taxon>Bivalvia</taxon>
        <taxon>Autobranchia</taxon>
        <taxon>Pteriomorphia</taxon>
        <taxon>Pterioida</taxon>
        <taxon>Pterioidea</taxon>
        <taxon>Pteriidae</taxon>
        <taxon>Pinctada</taxon>
    </lineage>
</organism>
<comment type="similarity">
    <text evidence="2">Belongs to the amino acid-polyamine-organocation (APC) superfamily. Cationic amino acid transporter (CAT) (TC 2.A.3.3) family.</text>
</comment>
<dbReference type="FunFam" id="1.20.1740.10:FF:000050">
    <property type="entry name" value="MGC157082 protein"/>
    <property type="match status" value="1"/>
</dbReference>
<feature type="transmembrane region" description="Helical" evidence="8">
    <location>
        <begin position="127"/>
        <end position="148"/>
    </location>
</feature>
<dbReference type="GO" id="GO:0097638">
    <property type="term" value="P:L-arginine import across plasma membrane"/>
    <property type="evidence" value="ECO:0007669"/>
    <property type="project" value="TreeGrafter"/>
</dbReference>
<name>A0AA88YDH8_PINIB</name>
<feature type="transmembrane region" description="Helical" evidence="8">
    <location>
        <begin position="403"/>
        <end position="424"/>
    </location>
</feature>
<dbReference type="GO" id="GO:0015189">
    <property type="term" value="F:L-lysine transmembrane transporter activity"/>
    <property type="evidence" value="ECO:0007669"/>
    <property type="project" value="TreeGrafter"/>
</dbReference>
<dbReference type="Pfam" id="PF13906">
    <property type="entry name" value="AA_permease_C"/>
    <property type="match status" value="1"/>
</dbReference>
<feature type="transmembrane region" description="Helical" evidence="8">
    <location>
        <begin position="484"/>
        <end position="502"/>
    </location>
</feature>
<feature type="transmembrane region" description="Helical" evidence="8">
    <location>
        <begin position="508"/>
        <end position="532"/>
    </location>
</feature>
<dbReference type="PANTHER" id="PTHR43243">
    <property type="entry name" value="INNER MEMBRANE TRANSPORTER YGJI-RELATED"/>
    <property type="match status" value="1"/>
</dbReference>
<feature type="transmembrane region" description="Helical" evidence="8">
    <location>
        <begin position="569"/>
        <end position="587"/>
    </location>
</feature>
<gene>
    <name evidence="10" type="ORF">FSP39_014398</name>
</gene>
<dbReference type="Gene3D" id="1.20.1740.10">
    <property type="entry name" value="Amino acid/polyamine transporter I"/>
    <property type="match status" value="1"/>
</dbReference>
<dbReference type="PANTHER" id="PTHR43243:SF105">
    <property type="entry name" value="CATIONIC AMINO ACID TRANSPORTER C-TERMINAL DOMAIN-CONTAINING PROTEIN"/>
    <property type="match status" value="1"/>
</dbReference>
<comment type="subcellular location">
    <subcellularLocation>
        <location evidence="1">Endomembrane system</location>
        <topology evidence="1">Multi-pass membrane protein</topology>
    </subcellularLocation>
</comment>
<feature type="transmembrane region" description="Helical" evidence="8">
    <location>
        <begin position="356"/>
        <end position="382"/>
    </location>
</feature>
<feature type="transmembrane region" description="Helical" evidence="8">
    <location>
        <begin position="70"/>
        <end position="89"/>
    </location>
</feature>
<feature type="transmembrane region" description="Helical" evidence="8">
    <location>
        <begin position="38"/>
        <end position="58"/>
    </location>
</feature>
<evidence type="ECO:0000256" key="4">
    <source>
        <dbReference type="ARBA" id="ARBA00022692"/>
    </source>
</evidence>
<reference evidence="10" key="1">
    <citation type="submission" date="2019-08" db="EMBL/GenBank/DDBJ databases">
        <title>The improved chromosome-level genome for the pearl oyster Pinctada fucata martensii using PacBio sequencing and Hi-C.</title>
        <authorList>
            <person name="Zheng Z."/>
        </authorList>
    </citation>
    <scope>NUCLEOTIDE SEQUENCE</scope>
    <source>
        <strain evidence="10">ZZ-2019</strain>
        <tissue evidence="10">Adductor muscle</tissue>
    </source>
</reference>
<dbReference type="GO" id="GO:0061459">
    <property type="term" value="F:L-arginine transmembrane transporter activity"/>
    <property type="evidence" value="ECO:0007669"/>
    <property type="project" value="TreeGrafter"/>
</dbReference>
<dbReference type="FunFam" id="1.20.1740.10:FF:000024">
    <property type="entry name" value="High affinity cationic amino acid transporter 1"/>
    <property type="match status" value="1"/>
</dbReference>
<dbReference type="AlphaFoldDB" id="A0AA88YDH8"/>
<evidence type="ECO:0000256" key="8">
    <source>
        <dbReference type="SAM" id="Phobius"/>
    </source>
</evidence>
<feature type="transmembrane region" description="Helical" evidence="8">
    <location>
        <begin position="224"/>
        <end position="246"/>
    </location>
</feature>
<dbReference type="EMBL" id="VSWD01000005">
    <property type="protein sequence ID" value="KAK3102848.1"/>
    <property type="molecule type" value="Genomic_DNA"/>
</dbReference>
<proteinExistence type="inferred from homology"/>
<feature type="transmembrane region" description="Helical" evidence="8">
    <location>
        <begin position="95"/>
        <end position="115"/>
    </location>
</feature>
<dbReference type="InterPro" id="IPR002293">
    <property type="entry name" value="AA/rel_permease1"/>
</dbReference>
<feature type="transmembrane region" description="Helical" evidence="8">
    <location>
        <begin position="195"/>
        <end position="212"/>
    </location>
</feature>
<evidence type="ECO:0000313" key="11">
    <source>
        <dbReference type="Proteomes" id="UP001186944"/>
    </source>
</evidence>
<feature type="transmembrane region" description="Helical" evidence="8">
    <location>
        <begin position="544"/>
        <end position="563"/>
    </location>
</feature>
<protein>
    <recommendedName>
        <fullName evidence="9">Cationic amino acid transporter C-terminal domain-containing protein</fullName>
    </recommendedName>
</protein>
<keyword evidence="3" id="KW-0813">Transport</keyword>
<keyword evidence="6 8" id="KW-0472">Membrane</keyword>
<comment type="caution">
    <text evidence="10">The sequence shown here is derived from an EMBL/GenBank/DDBJ whole genome shotgun (WGS) entry which is preliminary data.</text>
</comment>
<sequence>MTSFIGKLARKKYIDKGSVTETKLARCLTTLDLTALGIVKLIVKFLCYVLCTVRVLILAQPNFSGDRAELGIGSTLGAGIYVVAGQVAMETAGPSVMLSFLIAAVASVLAGLCYAEFGARVPKTGSAYVYSYVTVGELMAFIIGWNLILEYVIGTASVARAWSSYFDSLINKTIQNFFLDTMPMNVPGLSPYPDFFALGITLMLTGILAVGVKESSRFNNIFTVVNLLIVTFMVIGGLINSDISNWKISPDDYKWENSTGVGDGGFLPFGVSGMLSGAATCFYAFVGFDCIATTGEEVKNPQKAIPISIVLSLTACFLAYFGVSAVLTLMSPYFLLDHDAPLPAVFQYVGWEWARYAIAVGAVCGLSTSLLGAMFPLPRVIYAMASDGLLFKFLSNVNEKFKTPLIGTILSGSFAGIMAMLFDLKELVDMMSIGTLLAYTLVAFSVLLLRNAERGVIRNYLADMFNHKSKEPTHRTEDIAVRNIAFTGVLIVIISLVLILLGEQISQGVWWAIAVIIVICLFIFVIVYSIWLQPENQDVVSFKVPLLPFLPILSMFVNIYLMMKLSSATWIRFAVWMVVGFVIYFAYGIRNSVEGNYDEHIPLTASTTLIVDDNTDDSIEEFHDDVNDDNDDNDESHLIWIRKKSSER</sequence>
<evidence type="ECO:0000256" key="2">
    <source>
        <dbReference type="ARBA" id="ARBA00008572"/>
    </source>
</evidence>
<evidence type="ECO:0000256" key="1">
    <source>
        <dbReference type="ARBA" id="ARBA00004127"/>
    </source>
</evidence>
<dbReference type="GO" id="GO:0005886">
    <property type="term" value="C:plasma membrane"/>
    <property type="evidence" value="ECO:0007669"/>
    <property type="project" value="TreeGrafter"/>
</dbReference>
<keyword evidence="7" id="KW-0325">Glycoprotein</keyword>
<feature type="domain" description="Cationic amino acid transporter C-terminal" evidence="9">
    <location>
        <begin position="542"/>
        <end position="592"/>
    </location>
</feature>
<evidence type="ECO:0000256" key="5">
    <source>
        <dbReference type="ARBA" id="ARBA00022989"/>
    </source>
</evidence>
<keyword evidence="5 8" id="KW-1133">Transmembrane helix</keyword>
<dbReference type="Proteomes" id="UP001186944">
    <property type="component" value="Unassembled WGS sequence"/>
</dbReference>
<evidence type="ECO:0000256" key="6">
    <source>
        <dbReference type="ARBA" id="ARBA00023136"/>
    </source>
</evidence>